<reference evidence="10" key="1">
    <citation type="submission" date="2025-08" db="UniProtKB">
        <authorList>
            <consortium name="RefSeq"/>
        </authorList>
    </citation>
    <scope>IDENTIFICATION</scope>
</reference>
<sequence>MEKGNETFVSGFILQGLFNQAGHEGLIFSLLLFMYLLSLLGNLLIVLLIHCDAHLRHTPMYFFLSYLSLADVGLASSIVPITLCNLVSRDKILSYGGCLSQTYFLLAFGNSDNFLLTAMAYDRYLAICRPLHYAALMNIKSCLLMVSGCWLLAFLQSLMYTLMLSRLSFCASREIRHFFCDVNPLLRLSCSDTTPIEMVVMTEGMLDILGPCTLIVVSYGHIFLTVMKTPSSSGKLKAFSTCGSHLTVVILFYGTILCVYLLPASENKTLPSLMYTVVTPMLNPFIYSLRNNEMKGALRRLIGQMRMSHNNWK</sequence>
<dbReference type="InterPro" id="IPR000276">
    <property type="entry name" value="GPCR_Rhodpsn"/>
</dbReference>
<gene>
    <name evidence="10" type="primary">LOC107122821</name>
</gene>
<evidence type="ECO:0000256" key="3">
    <source>
        <dbReference type="ARBA" id="ARBA00022989"/>
    </source>
</evidence>
<feature type="transmembrane region" description="Helical" evidence="7">
    <location>
        <begin position="142"/>
        <end position="163"/>
    </location>
</feature>
<accession>A0ABM1L662</accession>
<protein>
    <recommendedName>
        <fullName evidence="7">Olfactory receptor</fullName>
    </recommendedName>
</protein>
<proteinExistence type="inferred from homology"/>
<dbReference type="Pfam" id="PF13853">
    <property type="entry name" value="7tm_4"/>
    <property type="match status" value="1"/>
</dbReference>
<name>A0ABM1L662_GEKJA</name>
<keyword evidence="7" id="KW-0716">Sensory transduction</keyword>
<comment type="similarity">
    <text evidence="6">Belongs to the G-protein coupled receptor 1 family.</text>
</comment>
<evidence type="ECO:0000259" key="8">
    <source>
        <dbReference type="PROSITE" id="PS50262"/>
    </source>
</evidence>
<feature type="transmembrane region" description="Helical" evidence="7">
    <location>
        <begin position="26"/>
        <end position="49"/>
    </location>
</feature>
<dbReference type="GeneID" id="107122821"/>
<feature type="domain" description="G-protein coupled receptors family 1 profile" evidence="8">
    <location>
        <begin position="41"/>
        <end position="287"/>
    </location>
</feature>
<feature type="transmembrane region" description="Helical" evidence="7">
    <location>
        <begin position="208"/>
        <end position="226"/>
    </location>
</feature>
<feature type="transmembrane region" description="Helical" evidence="7">
    <location>
        <begin position="61"/>
        <end position="83"/>
    </location>
</feature>
<dbReference type="InterPro" id="IPR017452">
    <property type="entry name" value="GPCR_Rhodpsn_7TM"/>
</dbReference>
<dbReference type="SUPFAM" id="SSF81321">
    <property type="entry name" value="Family A G protein-coupled receptor-like"/>
    <property type="match status" value="1"/>
</dbReference>
<keyword evidence="6" id="KW-0675">Receptor</keyword>
<dbReference type="PROSITE" id="PS00237">
    <property type="entry name" value="G_PROTEIN_RECEP_F1_1"/>
    <property type="match status" value="1"/>
</dbReference>
<keyword evidence="7" id="KW-1003">Cell membrane</keyword>
<feature type="transmembrane region" description="Helical" evidence="7">
    <location>
        <begin position="238"/>
        <end position="263"/>
    </location>
</feature>
<dbReference type="Proteomes" id="UP000694871">
    <property type="component" value="Unplaced"/>
</dbReference>
<evidence type="ECO:0000256" key="7">
    <source>
        <dbReference type="RuleBase" id="RU363047"/>
    </source>
</evidence>
<comment type="subcellular location">
    <subcellularLocation>
        <location evidence="7">Cell membrane</location>
        <topology evidence="7">Multi-pass membrane protein</topology>
    </subcellularLocation>
    <subcellularLocation>
        <location evidence="1">Membrane</location>
        <topology evidence="1">Multi-pass membrane protein</topology>
    </subcellularLocation>
</comment>
<dbReference type="Gene3D" id="1.20.1070.10">
    <property type="entry name" value="Rhodopsin 7-helix transmembrane proteins"/>
    <property type="match status" value="1"/>
</dbReference>
<feature type="transmembrane region" description="Helical" evidence="7">
    <location>
        <begin position="103"/>
        <end position="121"/>
    </location>
</feature>
<evidence type="ECO:0000256" key="2">
    <source>
        <dbReference type="ARBA" id="ARBA00022692"/>
    </source>
</evidence>
<keyword evidence="5 6" id="KW-0807">Transducer</keyword>
<dbReference type="PANTHER" id="PTHR48001">
    <property type="entry name" value="OLFACTORY RECEPTOR"/>
    <property type="match status" value="1"/>
</dbReference>
<dbReference type="PRINTS" id="PR00237">
    <property type="entry name" value="GPCRRHODOPSN"/>
</dbReference>
<evidence type="ECO:0000256" key="5">
    <source>
        <dbReference type="ARBA" id="ARBA00023224"/>
    </source>
</evidence>
<dbReference type="RefSeq" id="XP_015281449.1">
    <property type="nucleotide sequence ID" value="XM_015425963.1"/>
</dbReference>
<organism evidence="9 10">
    <name type="scientific">Gekko japonicus</name>
    <name type="common">Schlegel's Japanese gecko</name>
    <dbReference type="NCBI Taxonomy" id="146911"/>
    <lineage>
        <taxon>Eukaryota</taxon>
        <taxon>Metazoa</taxon>
        <taxon>Chordata</taxon>
        <taxon>Craniata</taxon>
        <taxon>Vertebrata</taxon>
        <taxon>Euteleostomi</taxon>
        <taxon>Lepidosauria</taxon>
        <taxon>Squamata</taxon>
        <taxon>Bifurcata</taxon>
        <taxon>Gekkota</taxon>
        <taxon>Gekkonidae</taxon>
        <taxon>Gekkoninae</taxon>
        <taxon>Gekko</taxon>
    </lineage>
</organism>
<keyword evidence="3 7" id="KW-1133">Transmembrane helix</keyword>
<dbReference type="PRINTS" id="PR00245">
    <property type="entry name" value="OLFACTORYR"/>
</dbReference>
<evidence type="ECO:0000256" key="4">
    <source>
        <dbReference type="ARBA" id="ARBA00023136"/>
    </source>
</evidence>
<keyword evidence="2 6" id="KW-0812">Transmembrane</keyword>
<keyword evidence="6" id="KW-0297">G-protein coupled receptor</keyword>
<keyword evidence="7" id="KW-0552">Olfaction</keyword>
<dbReference type="PROSITE" id="PS50262">
    <property type="entry name" value="G_PROTEIN_RECEP_F1_2"/>
    <property type="match status" value="1"/>
</dbReference>
<evidence type="ECO:0000313" key="9">
    <source>
        <dbReference type="Proteomes" id="UP000694871"/>
    </source>
</evidence>
<evidence type="ECO:0000256" key="1">
    <source>
        <dbReference type="ARBA" id="ARBA00004141"/>
    </source>
</evidence>
<keyword evidence="9" id="KW-1185">Reference proteome</keyword>
<keyword evidence="4 7" id="KW-0472">Membrane</keyword>
<evidence type="ECO:0000256" key="6">
    <source>
        <dbReference type="RuleBase" id="RU000688"/>
    </source>
</evidence>
<dbReference type="InterPro" id="IPR000725">
    <property type="entry name" value="Olfact_rcpt"/>
</dbReference>
<evidence type="ECO:0000313" key="10">
    <source>
        <dbReference type="RefSeq" id="XP_015281449.1"/>
    </source>
</evidence>
<feature type="transmembrane region" description="Helical" evidence="7">
    <location>
        <begin position="269"/>
        <end position="289"/>
    </location>
</feature>